<sequence>MELLLTSFFGLSHQLTMETTTLCHPIHFLKHELSLQRLNRLKAAGKFQILSWLNCWLSPTCTISNISIPLKRRYCI</sequence>
<dbReference type="AlphaFoldDB" id="A0A6B0TWD1"/>
<organism evidence="1">
    <name type="scientific">Ixodes ricinus</name>
    <name type="common">Common tick</name>
    <name type="synonym">Acarus ricinus</name>
    <dbReference type="NCBI Taxonomy" id="34613"/>
    <lineage>
        <taxon>Eukaryota</taxon>
        <taxon>Metazoa</taxon>
        <taxon>Ecdysozoa</taxon>
        <taxon>Arthropoda</taxon>
        <taxon>Chelicerata</taxon>
        <taxon>Arachnida</taxon>
        <taxon>Acari</taxon>
        <taxon>Parasitiformes</taxon>
        <taxon>Ixodida</taxon>
        <taxon>Ixodoidea</taxon>
        <taxon>Ixodidae</taxon>
        <taxon>Ixodinae</taxon>
        <taxon>Ixodes</taxon>
    </lineage>
</organism>
<reference evidence="1" key="1">
    <citation type="submission" date="2019-12" db="EMBL/GenBank/DDBJ databases">
        <title>An insight into the sialome of adult female Ixodes ricinus ticks feeding for 6 days.</title>
        <authorList>
            <person name="Perner J."/>
            <person name="Ribeiro J.M.C."/>
        </authorList>
    </citation>
    <scope>NUCLEOTIDE SEQUENCE</scope>
    <source>
        <strain evidence="1">Semi-engorged</strain>
        <tissue evidence="1">Salivary glands</tissue>
    </source>
</reference>
<protein>
    <submittedName>
        <fullName evidence="1">Uncharacterized protein</fullName>
    </submittedName>
</protein>
<dbReference type="EMBL" id="GIFC01001545">
    <property type="protein sequence ID" value="MXU83628.1"/>
    <property type="molecule type" value="Transcribed_RNA"/>
</dbReference>
<accession>A0A6B0TWD1</accession>
<proteinExistence type="predicted"/>
<name>A0A6B0TWD1_IXORI</name>
<evidence type="ECO:0000313" key="1">
    <source>
        <dbReference type="EMBL" id="MXU83628.1"/>
    </source>
</evidence>